<gene>
    <name evidence="1" type="ORF">DNG_00051</name>
</gene>
<dbReference type="EMBL" id="ONZQ02000001">
    <property type="protein sequence ID" value="SPN96525.1"/>
    <property type="molecule type" value="Genomic_DNA"/>
</dbReference>
<accession>A0AAE8MNL6</accession>
<protein>
    <submittedName>
        <fullName evidence="1">Uncharacterized protein</fullName>
    </submittedName>
</protein>
<reference evidence="1" key="1">
    <citation type="submission" date="2018-03" db="EMBL/GenBank/DDBJ databases">
        <authorList>
            <person name="Guldener U."/>
        </authorList>
    </citation>
    <scope>NUCLEOTIDE SEQUENCE</scope>
</reference>
<sequence>MACHASMPLALHLRSLVKGNAFTNEHYKPGEMYQEGRTLESFAFLDQRSGRADSTLLFASIFRIFYEHPDWSQLHTFFTKRYTRRQMLVDRAARTLVAPEDDLHPPRSKKVVTNFLTDPSSVGLPKDLAQKLGAAGKAVRAGIIGPDPQPAAIGPAISIAVGAGAYMELVYAGKPPGMYPELQRIGPDLYGWRDGKLRPVITATATAKRGGRGRVWEEWAELWTVVAEWVYEHDSTSLENLYLNHHTYKYRLSDEERRTKIGYSRKLPRDILATDAIDAADAVRDVFAQLAANPIKFQGIEWGFLELLVGDEVQEEFYSRFGRKGNLEGLTRRIAPGGLNGPDYSEVSSVMLKRCPDTFNGLDWESWFLSIDGGDVVGVHTPFQALWVMILLRQLPVNIEIVGKGDKFPKHGDPDTVYL</sequence>
<proteinExistence type="predicted"/>
<comment type="caution">
    <text evidence="1">The sequence shown here is derived from an EMBL/GenBank/DDBJ whole genome shotgun (WGS) entry which is preliminary data.</text>
</comment>
<evidence type="ECO:0000313" key="1">
    <source>
        <dbReference type="EMBL" id="SPN96525.1"/>
    </source>
</evidence>
<keyword evidence="2" id="KW-1185">Reference proteome</keyword>
<name>A0AAE8MNL6_9PEZI</name>
<dbReference type="AlphaFoldDB" id="A0AAE8MNL6"/>
<dbReference type="Proteomes" id="UP001187682">
    <property type="component" value="Unassembled WGS sequence"/>
</dbReference>
<organism evidence="1 2">
    <name type="scientific">Cephalotrichum gorgonifer</name>
    <dbReference type="NCBI Taxonomy" id="2041049"/>
    <lineage>
        <taxon>Eukaryota</taxon>
        <taxon>Fungi</taxon>
        <taxon>Dikarya</taxon>
        <taxon>Ascomycota</taxon>
        <taxon>Pezizomycotina</taxon>
        <taxon>Sordariomycetes</taxon>
        <taxon>Hypocreomycetidae</taxon>
        <taxon>Microascales</taxon>
        <taxon>Microascaceae</taxon>
        <taxon>Cephalotrichum</taxon>
    </lineage>
</organism>
<evidence type="ECO:0000313" key="2">
    <source>
        <dbReference type="Proteomes" id="UP001187682"/>
    </source>
</evidence>